<proteinExistence type="predicted"/>
<feature type="transmembrane region" description="Helical" evidence="2">
    <location>
        <begin position="210"/>
        <end position="229"/>
    </location>
</feature>
<protein>
    <recommendedName>
        <fullName evidence="5">SMODS and SLOG-associating 2TM effector domain-containing protein</fullName>
    </recommendedName>
</protein>
<dbReference type="Proteomes" id="UP000466694">
    <property type="component" value="Unassembled WGS sequence"/>
</dbReference>
<evidence type="ECO:0000313" key="4">
    <source>
        <dbReference type="Proteomes" id="UP000466694"/>
    </source>
</evidence>
<evidence type="ECO:0000313" key="3">
    <source>
        <dbReference type="EMBL" id="MQX06765.1"/>
    </source>
</evidence>
<sequence>MRRPKQPAPVGGDAAEAAASEAKKQTRAIREKMIDDATDSLVKRNDSVRANIRDMARWFVVGLGSILTLTIGATSLSGFGSMEFDFRFALALVSLVAGVLLCVKPLFQAIDLMTMATNSREEVYTAPKFAAARALVTRAYLSENSREGNRTFEGLARQLEEAKQNPPPANEEAGLNWTLVYKNIAFKVREALELAVTTELRQRLDIMLNTLRRVVPWVVFAMAVFVWAANPPKDATEHKIVPYEQKIAWSAADEAALKDVGVSVSCLAADHPRLLVTSERANQRSDVIAVFSTTGCPPARLILTNENHLSSK</sequence>
<feature type="region of interest" description="Disordered" evidence="1">
    <location>
        <begin position="1"/>
        <end position="23"/>
    </location>
</feature>
<evidence type="ECO:0000256" key="2">
    <source>
        <dbReference type="SAM" id="Phobius"/>
    </source>
</evidence>
<dbReference type="AlphaFoldDB" id="A0A844A4E7"/>
<name>A0A844A4E7_RHIFR</name>
<keyword evidence="2" id="KW-0472">Membrane</keyword>
<feature type="transmembrane region" description="Helical" evidence="2">
    <location>
        <begin position="58"/>
        <end position="80"/>
    </location>
</feature>
<accession>A0A844A4E7</accession>
<organism evidence="3 4">
    <name type="scientific">Rhizobium fredii</name>
    <name type="common">Sinorhizobium fredii</name>
    <dbReference type="NCBI Taxonomy" id="380"/>
    <lineage>
        <taxon>Bacteria</taxon>
        <taxon>Pseudomonadati</taxon>
        <taxon>Pseudomonadota</taxon>
        <taxon>Alphaproteobacteria</taxon>
        <taxon>Hyphomicrobiales</taxon>
        <taxon>Rhizobiaceae</taxon>
        <taxon>Sinorhizobium/Ensifer group</taxon>
        <taxon>Sinorhizobium</taxon>
    </lineage>
</organism>
<dbReference type="RefSeq" id="WP_153451193.1">
    <property type="nucleotide sequence ID" value="NZ_WISZ01000003.1"/>
</dbReference>
<keyword evidence="2" id="KW-0812">Transmembrane</keyword>
<feature type="transmembrane region" description="Helical" evidence="2">
    <location>
        <begin position="86"/>
        <end position="107"/>
    </location>
</feature>
<evidence type="ECO:0008006" key="5">
    <source>
        <dbReference type="Google" id="ProtNLM"/>
    </source>
</evidence>
<comment type="caution">
    <text evidence="3">The sequence shown here is derived from an EMBL/GenBank/DDBJ whole genome shotgun (WGS) entry which is preliminary data.</text>
</comment>
<reference evidence="3 4" key="1">
    <citation type="journal article" date="2013" name="Genome Biol.">
        <title>Comparative genomics of the core and accessory genomes of 48 Sinorhizobium strains comprising five genospecies.</title>
        <authorList>
            <person name="Sugawara M."/>
            <person name="Epstein B."/>
            <person name="Badgley B.D."/>
            <person name="Unno T."/>
            <person name="Xu L."/>
            <person name="Reese J."/>
            <person name="Gyaneshwar P."/>
            <person name="Denny R."/>
            <person name="Mudge J."/>
            <person name="Bharti A.K."/>
            <person name="Farmer A.D."/>
            <person name="May G.D."/>
            <person name="Woodward J.E."/>
            <person name="Medigue C."/>
            <person name="Vallenet D."/>
            <person name="Lajus A."/>
            <person name="Rouy Z."/>
            <person name="Martinez-Vaz B."/>
            <person name="Tiffin P."/>
            <person name="Young N.D."/>
            <person name="Sadowsky M.J."/>
        </authorList>
    </citation>
    <scope>NUCLEOTIDE SEQUENCE [LARGE SCALE GENOMIC DNA]</scope>
    <source>
        <strain evidence="3 4">USDA205</strain>
    </source>
</reference>
<evidence type="ECO:0000256" key="1">
    <source>
        <dbReference type="SAM" id="MobiDB-lite"/>
    </source>
</evidence>
<gene>
    <name evidence="3" type="ORF">GHK48_00025</name>
</gene>
<dbReference type="EMBL" id="WISZ01000003">
    <property type="protein sequence ID" value="MQX06765.1"/>
    <property type="molecule type" value="Genomic_DNA"/>
</dbReference>
<keyword evidence="2" id="KW-1133">Transmembrane helix</keyword>